<gene>
    <name evidence="1" type="ORF">FA95DRAFT_1568038</name>
</gene>
<dbReference type="Proteomes" id="UP000814033">
    <property type="component" value="Unassembled WGS sequence"/>
</dbReference>
<proteinExistence type="predicted"/>
<protein>
    <submittedName>
        <fullName evidence="1">Uncharacterized protein</fullName>
    </submittedName>
</protein>
<keyword evidence="2" id="KW-1185">Reference proteome</keyword>
<feature type="non-terminal residue" evidence="1">
    <location>
        <position position="64"/>
    </location>
</feature>
<dbReference type="EMBL" id="MU276706">
    <property type="protein sequence ID" value="KAI0037810.1"/>
    <property type="molecule type" value="Genomic_DNA"/>
</dbReference>
<accession>A0ACB8R178</accession>
<sequence length="64" mass="7195">MSTAITRSPILSCPDLPCILPSFNLPGHRPTCSLQTRRSSPVTRARHLPCLLRCFLRTLKLHNV</sequence>
<organism evidence="1 2">
    <name type="scientific">Auriscalpium vulgare</name>
    <dbReference type="NCBI Taxonomy" id="40419"/>
    <lineage>
        <taxon>Eukaryota</taxon>
        <taxon>Fungi</taxon>
        <taxon>Dikarya</taxon>
        <taxon>Basidiomycota</taxon>
        <taxon>Agaricomycotina</taxon>
        <taxon>Agaricomycetes</taxon>
        <taxon>Russulales</taxon>
        <taxon>Auriscalpiaceae</taxon>
        <taxon>Auriscalpium</taxon>
    </lineage>
</organism>
<evidence type="ECO:0000313" key="2">
    <source>
        <dbReference type="Proteomes" id="UP000814033"/>
    </source>
</evidence>
<reference evidence="1" key="1">
    <citation type="submission" date="2021-02" db="EMBL/GenBank/DDBJ databases">
        <authorList>
            <consortium name="DOE Joint Genome Institute"/>
            <person name="Ahrendt S."/>
            <person name="Looney B.P."/>
            <person name="Miyauchi S."/>
            <person name="Morin E."/>
            <person name="Drula E."/>
            <person name="Courty P.E."/>
            <person name="Chicoki N."/>
            <person name="Fauchery L."/>
            <person name="Kohler A."/>
            <person name="Kuo A."/>
            <person name="Labutti K."/>
            <person name="Pangilinan J."/>
            <person name="Lipzen A."/>
            <person name="Riley R."/>
            <person name="Andreopoulos W."/>
            <person name="He G."/>
            <person name="Johnson J."/>
            <person name="Barry K.W."/>
            <person name="Grigoriev I.V."/>
            <person name="Nagy L."/>
            <person name="Hibbett D."/>
            <person name="Henrissat B."/>
            <person name="Matheny P.B."/>
            <person name="Labbe J."/>
            <person name="Martin F."/>
        </authorList>
    </citation>
    <scope>NUCLEOTIDE SEQUENCE</scope>
    <source>
        <strain evidence="1">FP105234-sp</strain>
    </source>
</reference>
<reference evidence="1" key="2">
    <citation type="journal article" date="2022" name="New Phytol.">
        <title>Evolutionary transition to the ectomycorrhizal habit in the genomes of a hyperdiverse lineage of mushroom-forming fungi.</title>
        <authorList>
            <person name="Looney B."/>
            <person name="Miyauchi S."/>
            <person name="Morin E."/>
            <person name="Drula E."/>
            <person name="Courty P.E."/>
            <person name="Kohler A."/>
            <person name="Kuo A."/>
            <person name="LaButti K."/>
            <person name="Pangilinan J."/>
            <person name="Lipzen A."/>
            <person name="Riley R."/>
            <person name="Andreopoulos W."/>
            <person name="He G."/>
            <person name="Johnson J."/>
            <person name="Nolan M."/>
            <person name="Tritt A."/>
            <person name="Barry K.W."/>
            <person name="Grigoriev I.V."/>
            <person name="Nagy L.G."/>
            <person name="Hibbett D."/>
            <person name="Henrissat B."/>
            <person name="Matheny P.B."/>
            <person name="Labbe J."/>
            <person name="Martin F.M."/>
        </authorList>
    </citation>
    <scope>NUCLEOTIDE SEQUENCE</scope>
    <source>
        <strain evidence="1">FP105234-sp</strain>
    </source>
</reference>
<evidence type="ECO:0000313" key="1">
    <source>
        <dbReference type="EMBL" id="KAI0037810.1"/>
    </source>
</evidence>
<name>A0ACB8R178_9AGAM</name>
<comment type="caution">
    <text evidence="1">The sequence shown here is derived from an EMBL/GenBank/DDBJ whole genome shotgun (WGS) entry which is preliminary data.</text>
</comment>